<dbReference type="EMBL" id="SVCM01000015">
    <property type="protein sequence ID" value="MBE6058787.1"/>
    <property type="molecule type" value="Genomic_DNA"/>
</dbReference>
<accession>A0A927W1L2</accession>
<comment type="caution">
    <text evidence="2">The sequence shown here is derived from an EMBL/GenBank/DDBJ whole genome shotgun (WGS) entry which is preliminary data.</text>
</comment>
<dbReference type="Pfam" id="PF01817">
    <property type="entry name" value="CM_2"/>
    <property type="match status" value="1"/>
</dbReference>
<protein>
    <submittedName>
        <fullName evidence="2">Bifunctional chorismate mutase/prephenate dehydratase</fullName>
    </submittedName>
</protein>
<feature type="non-terminal residue" evidence="2">
    <location>
        <position position="1"/>
    </location>
</feature>
<dbReference type="Gene3D" id="1.20.59.10">
    <property type="entry name" value="Chorismate mutase"/>
    <property type="match status" value="1"/>
</dbReference>
<reference evidence="2" key="1">
    <citation type="submission" date="2019-04" db="EMBL/GenBank/DDBJ databases">
        <title>Evolution of Biomass-Degrading Anaerobic Consortia Revealed by Metagenomics.</title>
        <authorList>
            <person name="Peng X."/>
        </authorList>
    </citation>
    <scope>NUCLEOTIDE SEQUENCE</scope>
    <source>
        <strain evidence="2">SIG254</strain>
    </source>
</reference>
<evidence type="ECO:0000313" key="2">
    <source>
        <dbReference type="EMBL" id="MBE6058787.1"/>
    </source>
</evidence>
<sequence length="57" mass="6907">KKENDLPIYDEERESKVIKKNVDNLKNKNYDLLARRFFLSIMELSRSLQESIIKKHK</sequence>
<dbReference type="AlphaFoldDB" id="A0A927W1L2"/>
<feature type="domain" description="Chorismate mutase" evidence="1">
    <location>
        <begin position="1"/>
        <end position="50"/>
    </location>
</feature>
<dbReference type="GO" id="GO:0046417">
    <property type="term" value="P:chorismate metabolic process"/>
    <property type="evidence" value="ECO:0007669"/>
    <property type="project" value="InterPro"/>
</dbReference>
<organism evidence="2 3">
    <name type="scientific">Clostridium sulfidigenes</name>
    <dbReference type="NCBI Taxonomy" id="318464"/>
    <lineage>
        <taxon>Bacteria</taxon>
        <taxon>Bacillati</taxon>
        <taxon>Bacillota</taxon>
        <taxon>Clostridia</taxon>
        <taxon>Eubacteriales</taxon>
        <taxon>Clostridiaceae</taxon>
        <taxon>Clostridium</taxon>
    </lineage>
</organism>
<name>A0A927W1L2_9CLOT</name>
<dbReference type="InterPro" id="IPR036263">
    <property type="entry name" value="Chorismate_II_sf"/>
</dbReference>
<proteinExistence type="predicted"/>
<dbReference type="SUPFAM" id="SSF48600">
    <property type="entry name" value="Chorismate mutase II"/>
    <property type="match status" value="1"/>
</dbReference>
<evidence type="ECO:0000313" key="3">
    <source>
        <dbReference type="Proteomes" id="UP000768462"/>
    </source>
</evidence>
<dbReference type="Proteomes" id="UP000768462">
    <property type="component" value="Unassembled WGS sequence"/>
</dbReference>
<evidence type="ECO:0000259" key="1">
    <source>
        <dbReference type="Pfam" id="PF01817"/>
    </source>
</evidence>
<dbReference type="InterPro" id="IPR002701">
    <property type="entry name" value="CM_II_prokaryot"/>
</dbReference>
<dbReference type="InterPro" id="IPR036979">
    <property type="entry name" value="CM_dom_sf"/>
</dbReference>
<gene>
    <name evidence="2" type="ORF">E7215_01240</name>
</gene>
<dbReference type="GO" id="GO:0004106">
    <property type="term" value="F:chorismate mutase activity"/>
    <property type="evidence" value="ECO:0007669"/>
    <property type="project" value="InterPro"/>
</dbReference>